<protein>
    <submittedName>
        <fullName evidence="1">Uncharacterized protein</fullName>
    </submittedName>
</protein>
<sequence>MLPSMGAQFEFPGYTPLNDAVHSHTRDFLTRKHSDWLGLSQLALLGFSMVLRELRLGIIIITLNIAAYRRICIESSIR</sequence>
<dbReference type="EMBL" id="DS499595">
    <property type="protein sequence ID" value="EDP54332.1"/>
    <property type="molecule type" value="Genomic_DNA"/>
</dbReference>
<dbReference type="HOGENOM" id="CLU_2621570_0_0_1"/>
<keyword evidence="2" id="KW-1185">Reference proteome</keyword>
<proteinExistence type="predicted"/>
<gene>
    <name evidence="1" type="ORF">AFUB_023880</name>
</gene>
<evidence type="ECO:0000313" key="1">
    <source>
        <dbReference type="EMBL" id="EDP54332.1"/>
    </source>
</evidence>
<name>B0XW80_ASPFC</name>
<dbReference type="VEuPathDB" id="FungiDB:AFUB_023880"/>
<dbReference type="AlphaFoldDB" id="B0XW80"/>
<evidence type="ECO:0000313" key="2">
    <source>
        <dbReference type="Proteomes" id="UP000001699"/>
    </source>
</evidence>
<accession>B0XW80</accession>
<reference evidence="1 2" key="1">
    <citation type="journal article" date="2008" name="PLoS Genet.">
        <title>Genomic islands in the pathogenic filamentous fungus Aspergillus fumigatus.</title>
        <authorList>
            <person name="Fedorova N.D."/>
            <person name="Khaldi N."/>
            <person name="Joardar V.S."/>
            <person name="Maiti R."/>
            <person name="Amedeo P."/>
            <person name="Anderson M.J."/>
            <person name="Crabtree J."/>
            <person name="Silva J.C."/>
            <person name="Badger J.H."/>
            <person name="Albarraq A."/>
            <person name="Angiuoli S."/>
            <person name="Bussey H."/>
            <person name="Bowyer P."/>
            <person name="Cotty P.J."/>
            <person name="Dyer P.S."/>
            <person name="Egan A."/>
            <person name="Galens K."/>
            <person name="Fraser-Liggett C.M."/>
            <person name="Haas B.J."/>
            <person name="Inman J.M."/>
            <person name="Kent R."/>
            <person name="Lemieux S."/>
            <person name="Malavazi I."/>
            <person name="Orvis J."/>
            <person name="Roemer T."/>
            <person name="Ronning C.M."/>
            <person name="Sundaram J.P."/>
            <person name="Sutton G."/>
            <person name="Turner G."/>
            <person name="Venter J.C."/>
            <person name="White O.R."/>
            <person name="Whitty B.R."/>
            <person name="Youngman P."/>
            <person name="Wolfe K.H."/>
            <person name="Goldman G.H."/>
            <person name="Wortman J.R."/>
            <person name="Jiang B."/>
            <person name="Denning D.W."/>
            <person name="Nierman W.C."/>
        </authorList>
    </citation>
    <scope>NUCLEOTIDE SEQUENCE [LARGE SCALE GENOMIC DNA]</scope>
    <source>
        <strain evidence="2">CBS 144.89 / FGSC A1163 / CEA10</strain>
    </source>
</reference>
<organism evidence="1 2">
    <name type="scientific">Aspergillus fumigatus (strain CBS 144.89 / FGSC A1163 / CEA10)</name>
    <name type="common">Neosartorya fumigata</name>
    <dbReference type="NCBI Taxonomy" id="451804"/>
    <lineage>
        <taxon>Eukaryota</taxon>
        <taxon>Fungi</taxon>
        <taxon>Dikarya</taxon>
        <taxon>Ascomycota</taxon>
        <taxon>Pezizomycotina</taxon>
        <taxon>Eurotiomycetes</taxon>
        <taxon>Eurotiomycetidae</taxon>
        <taxon>Eurotiales</taxon>
        <taxon>Aspergillaceae</taxon>
        <taxon>Aspergillus</taxon>
        <taxon>Aspergillus subgen. Fumigati</taxon>
    </lineage>
</organism>
<dbReference type="Proteomes" id="UP000001699">
    <property type="component" value="Unassembled WGS sequence"/>
</dbReference>